<organism evidence="3">
    <name type="scientific">Providencia stuartii</name>
    <dbReference type="NCBI Taxonomy" id="588"/>
    <lineage>
        <taxon>Bacteria</taxon>
        <taxon>Pseudomonadati</taxon>
        <taxon>Pseudomonadota</taxon>
        <taxon>Gammaproteobacteria</taxon>
        <taxon>Enterobacterales</taxon>
        <taxon>Morganellaceae</taxon>
        <taxon>Providencia</taxon>
    </lineage>
</organism>
<dbReference type="EMBL" id="ABMABF030000024">
    <property type="protein sequence ID" value="EMJ5136498.1"/>
    <property type="molecule type" value="Genomic_DNA"/>
</dbReference>
<evidence type="ECO:0000259" key="1">
    <source>
        <dbReference type="Pfam" id="PF01548"/>
    </source>
</evidence>
<evidence type="ECO:0000313" key="3">
    <source>
        <dbReference type="EMBL" id="EMJ5136498.1"/>
    </source>
</evidence>
<dbReference type="PANTHER" id="PTHR33055:SF3">
    <property type="entry name" value="PUTATIVE TRANSPOSASE FOR IS117-RELATED"/>
    <property type="match status" value="1"/>
</dbReference>
<comment type="caution">
    <text evidence="3">The sequence shown here is derived from an EMBL/GenBank/DDBJ whole genome shotgun (WGS) entry which is preliminary data.</text>
</comment>
<dbReference type="InterPro" id="IPR002525">
    <property type="entry name" value="Transp_IS110-like_N"/>
</dbReference>
<dbReference type="AlphaFoldDB" id="A0AAI9DG74"/>
<sequence length="344" mass="38443">MNEIKVIGIDLAKSVFQVCVWMSDGNIAFNRKVSRAKLLDTIRQFPPGSMIAMEACATSHYWGRTFQSIGFQVRLIPTQHVKALTHHQKNDANDALAICETAFRPGIHFVAIKTVEQQDIKALRAARQLMVEQRTALANQARSLAAEQGVEIPVGIHILQQRLPDIIEDAEQLISPVLRQLLLSLLENIHSLNERILSVEHSLAALCQQQPKYKVLMTIPGIGPLIAAAFLSEVNAAQFTNGRQLSAWCGLVPRQHSSGGKNSLSAMTKNGNRDLRTLIIHGARSVMHWAHKRDDALGMWLKRLIERRGKMKATVALANKMTRIVWRLLTESTSFNIDRAFAMN</sequence>
<dbReference type="InterPro" id="IPR047650">
    <property type="entry name" value="Transpos_IS110"/>
</dbReference>
<dbReference type="InterPro" id="IPR003346">
    <property type="entry name" value="Transposase_20"/>
</dbReference>
<dbReference type="GO" id="GO:0004803">
    <property type="term" value="F:transposase activity"/>
    <property type="evidence" value="ECO:0007669"/>
    <property type="project" value="InterPro"/>
</dbReference>
<evidence type="ECO:0000259" key="2">
    <source>
        <dbReference type="Pfam" id="PF02371"/>
    </source>
</evidence>
<name>A0AAI9DG74_PROST</name>
<proteinExistence type="predicted"/>
<dbReference type="GO" id="GO:0003677">
    <property type="term" value="F:DNA binding"/>
    <property type="evidence" value="ECO:0007669"/>
    <property type="project" value="InterPro"/>
</dbReference>
<dbReference type="PANTHER" id="PTHR33055">
    <property type="entry name" value="TRANSPOSASE FOR INSERTION SEQUENCE ELEMENT IS1111A"/>
    <property type="match status" value="1"/>
</dbReference>
<dbReference type="NCBIfam" id="NF033542">
    <property type="entry name" value="transpos_IS110"/>
    <property type="match status" value="1"/>
</dbReference>
<feature type="domain" description="Transposase IS110-like N-terminal" evidence="1">
    <location>
        <begin position="7"/>
        <end position="144"/>
    </location>
</feature>
<protein>
    <submittedName>
        <fullName evidence="3">IS110 family transposase</fullName>
    </submittedName>
</protein>
<feature type="domain" description="Transposase IS116/IS110/IS902 C-terminal" evidence="2">
    <location>
        <begin position="214"/>
        <end position="290"/>
    </location>
</feature>
<dbReference type="Pfam" id="PF01548">
    <property type="entry name" value="DEDD_Tnp_IS110"/>
    <property type="match status" value="1"/>
</dbReference>
<reference evidence="3" key="1">
    <citation type="submission" date="2024-02" db="EMBL/GenBank/DDBJ databases">
        <authorList>
            <consortium name="Clinical and Environmental Microbiology Branch: Whole genome sequencing antimicrobial resistance pathogens in the healthcare setting"/>
        </authorList>
    </citation>
    <scope>NUCLEOTIDE SEQUENCE</scope>
    <source>
        <strain evidence="3">2021GO-0154</strain>
    </source>
</reference>
<dbReference type="RefSeq" id="WP_060561589.1">
    <property type="nucleotide sequence ID" value="NZ_LNHS01000102.1"/>
</dbReference>
<accession>A0AAI9DG74</accession>
<gene>
    <name evidence="3" type="ORF">RG298_004298</name>
</gene>
<dbReference type="GO" id="GO:0006313">
    <property type="term" value="P:DNA transposition"/>
    <property type="evidence" value="ECO:0007669"/>
    <property type="project" value="InterPro"/>
</dbReference>
<dbReference type="Pfam" id="PF02371">
    <property type="entry name" value="Transposase_20"/>
    <property type="match status" value="1"/>
</dbReference>